<dbReference type="PANTHER" id="PTHR24346:SF82">
    <property type="entry name" value="KP78A-RELATED"/>
    <property type="match status" value="1"/>
</dbReference>
<dbReference type="SUPFAM" id="SSF56112">
    <property type="entry name" value="Protein kinase-like (PK-like)"/>
    <property type="match status" value="1"/>
</dbReference>
<comment type="similarity">
    <text evidence="1">Belongs to the protein kinase superfamily. CAMK Ser/Thr protein kinase family. NIM1 subfamily.</text>
</comment>
<evidence type="ECO:0000256" key="5">
    <source>
        <dbReference type="ARBA" id="ARBA00022777"/>
    </source>
</evidence>
<keyword evidence="2" id="KW-0723">Serine/threonine-protein kinase</keyword>
<dbReference type="PANTHER" id="PTHR24346">
    <property type="entry name" value="MAP/MICROTUBULE AFFINITY-REGULATING KINASE"/>
    <property type="match status" value="1"/>
</dbReference>
<keyword evidence="5" id="KW-0418">Kinase</keyword>
<keyword evidence="6" id="KW-0067">ATP-binding</keyword>
<dbReference type="GO" id="GO:0004674">
    <property type="term" value="F:protein serine/threonine kinase activity"/>
    <property type="evidence" value="ECO:0007669"/>
    <property type="project" value="UniProtKB-KW"/>
</dbReference>
<dbReference type="CDD" id="cd00180">
    <property type="entry name" value="PKc"/>
    <property type="match status" value="1"/>
</dbReference>
<dbReference type="InterPro" id="IPR020635">
    <property type="entry name" value="Tyr_kinase_cat_dom"/>
</dbReference>
<reference evidence="9" key="2">
    <citation type="submission" date="2020-04" db="EMBL/GenBank/DDBJ databases">
        <authorList>
            <consortium name="NCBI Genome Project"/>
        </authorList>
    </citation>
    <scope>NUCLEOTIDE SEQUENCE</scope>
    <source>
        <strain evidence="9">CBS 342.82</strain>
    </source>
</reference>
<proteinExistence type="inferred from homology"/>
<feature type="domain" description="Protein kinase" evidence="7">
    <location>
        <begin position="63"/>
        <end position="311"/>
    </location>
</feature>
<dbReference type="Pfam" id="PF00069">
    <property type="entry name" value="Pkinase"/>
    <property type="match status" value="1"/>
</dbReference>
<protein>
    <submittedName>
        <fullName evidence="9">Kinase-like protein</fullName>
    </submittedName>
</protein>
<reference evidence="9" key="1">
    <citation type="submission" date="2020-01" db="EMBL/GenBank/DDBJ databases">
        <authorList>
            <consortium name="DOE Joint Genome Institute"/>
            <person name="Haridas S."/>
            <person name="Albert R."/>
            <person name="Binder M."/>
            <person name="Bloem J."/>
            <person name="Labutti K."/>
            <person name="Salamov A."/>
            <person name="Andreopoulos B."/>
            <person name="Baker S.E."/>
            <person name="Barry K."/>
            <person name="Bills G."/>
            <person name="Bluhm B.H."/>
            <person name="Cannon C."/>
            <person name="Castanera R."/>
            <person name="Culley D.E."/>
            <person name="Daum C."/>
            <person name="Ezra D."/>
            <person name="Gonzalez J.B."/>
            <person name="Henrissat B."/>
            <person name="Kuo A."/>
            <person name="Liang C."/>
            <person name="Lipzen A."/>
            <person name="Lutzoni F."/>
            <person name="Magnuson J."/>
            <person name="Mondo S."/>
            <person name="Nolan M."/>
            <person name="Ohm R."/>
            <person name="Pangilinan J."/>
            <person name="Park H.-J."/>
            <person name="Ramirez L."/>
            <person name="Alfaro M."/>
            <person name="Sun H."/>
            <person name="Tritt A."/>
            <person name="Yoshinaga Y."/>
            <person name="Zwiers L.-H."/>
            <person name="Turgeon B.G."/>
            <person name="Goodwin S.B."/>
            <person name="Spatafora J.W."/>
            <person name="Crous P.W."/>
            <person name="Grigoriev I.V."/>
        </authorList>
    </citation>
    <scope>NUCLEOTIDE SEQUENCE</scope>
    <source>
        <strain evidence="9">CBS 342.82</strain>
    </source>
</reference>
<keyword evidence="8" id="KW-1185">Reference proteome</keyword>
<keyword evidence="3" id="KW-0808">Transferase</keyword>
<keyword evidence="4" id="KW-0547">Nucleotide-binding</keyword>
<dbReference type="PROSITE" id="PS50011">
    <property type="entry name" value="PROTEIN_KINASE_DOM"/>
    <property type="match status" value="1"/>
</dbReference>
<dbReference type="GO" id="GO:0005524">
    <property type="term" value="F:ATP binding"/>
    <property type="evidence" value="ECO:0007669"/>
    <property type="project" value="UniProtKB-KW"/>
</dbReference>
<evidence type="ECO:0000256" key="2">
    <source>
        <dbReference type="ARBA" id="ARBA00022527"/>
    </source>
</evidence>
<dbReference type="Gene3D" id="1.10.510.10">
    <property type="entry name" value="Transferase(Phosphotransferase) domain 1"/>
    <property type="match status" value="1"/>
</dbReference>
<evidence type="ECO:0000256" key="6">
    <source>
        <dbReference type="ARBA" id="ARBA00022840"/>
    </source>
</evidence>
<dbReference type="GO" id="GO:0004713">
    <property type="term" value="F:protein tyrosine kinase activity"/>
    <property type="evidence" value="ECO:0007669"/>
    <property type="project" value="InterPro"/>
</dbReference>
<dbReference type="OrthoDB" id="10252171at2759"/>
<dbReference type="Proteomes" id="UP000504637">
    <property type="component" value="Unplaced"/>
</dbReference>
<evidence type="ECO:0000256" key="1">
    <source>
        <dbReference type="ARBA" id="ARBA00010791"/>
    </source>
</evidence>
<evidence type="ECO:0000256" key="3">
    <source>
        <dbReference type="ARBA" id="ARBA00022679"/>
    </source>
</evidence>
<dbReference type="InterPro" id="IPR000719">
    <property type="entry name" value="Prot_kinase_dom"/>
</dbReference>
<sequence>MDMEDIILPLKPYQAKLEPMARHAGRVEVLQNNEVCTVHTKGQRTVIRRDSIAPRFGDDTPKLREIVAGSSAPSGIVIYLRLGEESTLKINSLSPSVLQAIHSESQILRDLNHPNIFLYQILYDHPQLIVVRERFCGKSLQEDSPKTLYEATQILVQLCSALDYLHDRERPIAHRDIRPDNVIITYDGHNNLKSVKLVGFAMATERFDPFCGILEWAAPEILLRNAYDQRVDVWGVGRTVSWTICGSPDDEPRYKANPQTWCAEVIQHVAISNTDIESPTLNFLLENMIIIRPEKRTSAKVCLEKAAQLLLLTDNDLVLVSSAKNKDSEGSHVV</sequence>
<name>A0A6J3MG69_9PEZI</name>
<evidence type="ECO:0000256" key="4">
    <source>
        <dbReference type="ARBA" id="ARBA00022741"/>
    </source>
</evidence>
<reference evidence="9" key="3">
    <citation type="submission" date="2025-08" db="UniProtKB">
        <authorList>
            <consortium name="RefSeq"/>
        </authorList>
    </citation>
    <scope>IDENTIFICATION</scope>
    <source>
        <strain evidence="9">CBS 342.82</strain>
    </source>
</reference>
<organism evidence="9">
    <name type="scientific">Dissoconium aciculare CBS 342.82</name>
    <dbReference type="NCBI Taxonomy" id="1314786"/>
    <lineage>
        <taxon>Eukaryota</taxon>
        <taxon>Fungi</taxon>
        <taxon>Dikarya</taxon>
        <taxon>Ascomycota</taxon>
        <taxon>Pezizomycotina</taxon>
        <taxon>Dothideomycetes</taxon>
        <taxon>Dothideomycetidae</taxon>
        <taxon>Mycosphaerellales</taxon>
        <taxon>Dissoconiaceae</taxon>
        <taxon>Dissoconium</taxon>
    </lineage>
</organism>
<gene>
    <name evidence="9" type="ORF">K489DRAFT_397239</name>
</gene>
<dbReference type="RefSeq" id="XP_033463894.1">
    <property type="nucleotide sequence ID" value="XM_033606901.1"/>
</dbReference>
<dbReference type="SMART" id="SM00219">
    <property type="entry name" value="TyrKc"/>
    <property type="match status" value="1"/>
</dbReference>
<dbReference type="GO" id="GO:0005737">
    <property type="term" value="C:cytoplasm"/>
    <property type="evidence" value="ECO:0007669"/>
    <property type="project" value="TreeGrafter"/>
</dbReference>
<evidence type="ECO:0000313" key="9">
    <source>
        <dbReference type="RefSeq" id="XP_033463894.1"/>
    </source>
</evidence>
<dbReference type="GeneID" id="54364701"/>
<dbReference type="InterPro" id="IPR011009">
    <property type="entry name" value="Kinase-like_dom_sf"/>
</dbReference>
<dbReference type="GO" id="GO:0035556">
    <property type="term" value="P:intracellular signal transduction"/>
    <property type="evidence" value="ECO:0007669"/>
    <property type="project" value="TreeGrafter"/>
</dbReference>
<accession>A0A6J3MG69</accession>
<evidence type="ECO:0000259" key="7">
    <source>
        <dbReference type="PROSITE" id="PS50011"/>
    </source>
</evidence>
<dbReference type="AlphaFoldDB" id="A0A6J3MG69"/>
<evidence type="ECO:0000313" key="8">
    <source>
        <dbReference type="Proteomes" id="UP000504637"/>
    </source>
</evidence>